<feature type="domain" description="Fungal-type protein kinase" evidence="1">
    <location>
        <begin position="290"/>
        <end position="414"/>
    </location>
</feature>
<dbReference type="SUPFAM" id="SSF56112">
    <property type="entry name" value="Protein kinase-like (PK-like)"/>
    <property type="match status" value="1"/>
</dbReference>
<proteinExistence type="predicted"/>
<dbReference type="InterPro" id="IPR008266">
    <property type="entry name" value="Tyr_kinase_AS"/>
</dbReference>
<accession>A0AA39U8V8</accession>
<dbReference type="GeneID" id="85354466"/>
<organism evidence="2 3">
    <name type="scientific">Armillaria tabescens</name>
    <name type="common">Ringless honey mushroom</name>
    <name type="synonym">Agaricus tabescens</name>
    <dbReference type="NCBI Taxonomy" id="1929756"/>
    <lineage>
        <taxon>Eukaryota</taxon>
        <taxon>Fungi</taxon>
        <taxon>Dikarya</taxon>
        <taxon>Basidiomycota</taxon>
        <taxon>Agaricomycotina</taxon>
        <taxon>Agaricomycetes</taxon>
        <taxon>Agaricomycetidae</taxon>
        <taxon>Agaricales</taxon>
        <taxon>Marasmiineae</taxon>
        <taxon>Physalacriaceae</taxon>
        <taxon>Desarmillaria</taxon>
    </lineage>
</organism>
<dbReference type="Proteomes" id="UP001175211">
    <property type="component" value="Unassembled WGS sequence"/>
</dbReference>
<dbReference type="Pfam" id="PF17667">
    <property type="entry name" value="Pkinase_fungal"/>
    <property type="match status" value="1"/>
</dbReference>
<dbReference type="AlphaFoldDB" id="A0AA39U8V8"/>
<dbReference type="InterPro" id="IPR011009">
    <property type="entry name" value="Kinase-like_dom_sf"/>
</dbReference>
<evidence type="ECO:0000259" key="1">
    <source>
        <dbReference type="Pfam" id="PF17667"/>
    </source>
</evidence>
<sequence>MRKFHKERNKMCRDGNKLDEGQKYLCIIEMLNHASSMVYEEMSARPKQPRLQFINTHAAPLVHHPKSFVDKPDFCAVDADLVPALAKSTKGNYIQIPWHKTKSVGEMKTSAEDAKKATQAMRYAGLHNVSRPDRPGCYALSASPKGYQIGWSDPSGGHISATIAWNHEEGNLILRYVYSLYFPPSLCDVVDPTVTLVDRTTNDSPRWNIQCEDKTYTDGQTIFVGEPWSRQTVIYRFEDNDGVRIIKDQFEHVGRRFHESALYDKLEGAAGWVTVVASCNVGLTVGSDMSARVKKRLVMSSGGEALDKVRTTRLFLMSMYDILEAHRYGVIKERVMHRDISFRNILVNPFGIPVEAPMEPTFVNTILDITGKRHSPTALICDLDNGCVYKEETYPDIIPDQLKSRTGTPMYIARAVEAGRLVVIPAAHPLFMPMPEINNKAIAESYARCFFFFFFESD</sequence>
<dbReference type="GO" id="GO:0004672">
    <property type="term" value="F:protein kinase activity"/>
    <property type="evidence" value="ECO:0007669"/>
    <property type="project" value="InterPro"/>
</dbReference>
<keyword evidence="3" id="KW-1185">Reference proteome</keyword>
<name>A0AA39U8V8_ARMTA</name>
<protein>
    <recommendedName>
        <fullName evidence="1">Fungal-type protein kinase domain-containing protein</fullName>
    </recommendedName>
</protein>
<dbReference type="PROSITE" id="PS00109">
    <property type="entry name" value="PROTEIN_KINASE_TYR"/>
    <property type="match status" value="1"/>
</dbReference>
<dbReference type="InterPro" id="IPR040976">
    <property type="entry name" value="Pkinase_fungal"/>
</dbReference>
<dbReference type="RefSeq" id="XP_060339698.1">
    <property type="nucleotide sequence ID" value="XM_060470918.1"/>
</dbReference>
<evidence type="ECO:0000313" key="2">
    <source>
        <dbReference type="EMBL" id="KAK0469905.1"/>
    </source>
</evidence>
<comment type="caution">
    <text evidence="2">The sequence shown here is derived from an EMBL/GenBank/DDBJ whole genome shotgun (WGS) entry which is preliminary data.</text>
</comment>
<reference evidence="2" key="1">
    <citation type="submission" date="2023-06" db="EMBL/GenBank/DDBJ databases">
        <authorList>
            <consortium name="Lawrence Berkeley National Laboratory"/>
            <person name="Ahrendt S."/>
            <person name="Sahu N."/>
            <person name="Indic B."/>
            <person name="Wong-Bajracharya J."/>
            <person name="Merenyi Z."/>
            <person name="Ke H.-M."/>
            <person name="Monk M."/>
            <person name="Kocsube S."/>
            <person name="Drula E."/>
            <person name="Lipzen A."/>
            <person name="Balint B."/>
            <person name="Henrissat B."/>
            <person name="Andreopoulos B."/>
            <person name="Martin F.M."/>
            <person name="Harder C.B."/>
            <person name="Rigling D."/>
            <person name="Ford K.L."/>
            <person name="Foster G.D."/>
            <person name="Pangilinan J."/>
            <person name="Papanicolaou A."/>
            <person name="Barry K."/>
            <person name="LaButti K."/>
            <person name="Viragh M."/>
            <person name="Koriabine M."/>
            <person name="Yan M."/>
            <person name="Riley R."/>
            <person name="Champramary S."/>
            <person name="Plett K.L."/>
            <person name="Tsai I.J."/>
            <person name="Slot J."/>
            <person name="Sipos G."/>
            <person name="Plett J."/>
            <person name="Nagy L.G."/>
            <person name="Grigoriev I.V."/>
        </authorList>
    </citation>
    <scope>NUCLEOTIDE SEQUENCE</scope>
    <source>
        <strain evidence="2">CCBAS 213</strain>
    </source>
</reference>
<dbReference type="EMBL" id="JAUEPS010000001">
    <property type="protein sequence ID" value="KAK0469905.1"/>
    <property type="molecule type" value="Genomic_DNA"/>
</dbReference>
<evidence type="ECO:0000313" key="3">
    <source>
        <dbReference type="Proteomes" id="UP001175211"/>
    </source>
</evidence>
<gene>
    <name evidence="2" type="ORF">EV420DRAFT_1497452</name>
</gene>